<dbReference type="EMBL" id="CAJJDN010000025">
    <property type="protein sequence ID" value="CAD8069230.1"/>
    <property type="molecule type" value="Genomic_DNA"/>
</dbReference>
<dbReference type="Proteomes" id="UP000692954">
    <property type="component" value="Unassembled WGS sequence"/>
</dbReference>
<organism evidence="1 2">
    <name type="scientific">Paramecium sonneborni</name>
    <dbReference type="NCBI Taxonomy" id="65129"/>
    <lineage>
        <taxon>Eukaryota</taxon>
        <taxon>Sar</taxon>
        <taxon>Alveolata</taxon>
        <taxon>Ciliophora</taxon>
        <taxon>Intramacronucleata</taxon>
        <taxon>Oligohymenophorea</taxon>
        <taxon>Peniculida</taxon>
        <taxon>Parameciidae</taxon>
        <taxon>Paramecium</taxon>
    </lineage>
</organism>
<sequence>MATAAEKEINYKKEILAFSSFKIIGNISTQLIQIKLPATNDKTYASFSIVDTPNPIKAPIRALKLTIPFENNAYELVNLFSSNILVSPISQANS</sequence>
<keyword evidence="2" id="KW-1185">Reference proteome</keyword>
<reference evidence="1" key="1">
    <citation type="submission" date="2021-01" db="EMBL/GenBank/DDBJ databases">
        <authorList>
            <consortium name="Genoscope - CEA"/>
            <person name="William W."/>
        </authorList>
    </citation>
    <scope>NUCLEOTIDE SEQUENCE</scope>
</reference>
<gene>
    <name evidence="1" type="ORF">PSON_ATCC_30995.1.T0250144</name>
</gene>
<evidence type="ECO:0000313" key="1">
    <source>
        <dbReference type="EMBL" id="CAD8069230.1"/>
    </source>
</evidence>
<comment type="caution">
    <text evidence="1">The sequence shown here is derived from an EMBL/GenBank/DDBJ whole genome shotgun (WGS) entry which is preliminary data.</text>
</comment>
<name>A0A8S1LMQ5_9CILI</name>
<proteinExistence type="predicted"/>
<accession>A0A8S1LMQ5</accession>
<dbReference type="AlphaFoldDB" id="A0A8S1LMQ5"/>
<protein>
    <submittedName>
        <fullName evidence="1">Uncharacterized protein</fullName>
    </submittedName>
</protein>
<evidence type="ECO:0000313" key="2">
    <source>
        <dbReference type="Proteomes" id="UP000692954"/>
    </source>
</evidence>